<name>A0AAE1R1I7_9SOLA</name>
<keyword evidence="1" id="KW-0677">Repeat</keyword>
<dbReference type="Proteomes" id="UP001291623">
    <property type="component" value="Unassembled WGS sequence"/>
</dbReference>
<dbReference type="PANTHER" id="PTHR47926:SF347">
    <property type="entry name" value="PENTATRICOPEPTIDE REPEAT-CONTAINING PROTEIN"/>
    <property type="match status" value="1"/>
</dbReference>
<gene>
    <name evidence="3" type="ORF">RND71_038870</name>
</gene>
<dbReference type="FunFam" id="1.25.40.10:FF:001830">
    <property type="entry name" value="Os01g0913400 protein"/>
    <property type="match status" value="1"/>
</dbReference>
<evidence type="ECO:0000313" key="3">
    <source>
        <dbReference type="EMBL" id="KAK4343054.1"/>
    </source>
</evidence>
<dbReference type="InterPro" id="IPR002885">
    <property type="entry name" value="PPR_rpt"/>
</dbReference>
<dbReference type="PANTHER" id="PTHR47926">
    <property type="entry name" value="PENTATRICOPEPTIDE REPEAT-CONTAINING PROTEIN"/>
    <property type="match status" value="1"/>
</dbReference>
<dbReference type="GO" id="GO:0003723">
    <property type="term" value="F:RNA binding"/>
    <property type="evidence" value="ECO:0007669"/>
    <property type="project" value="InterPro"/>
</dbReference>
<keyword evidence="4" id="KW-1185">Reference proteome</keyword>
<evidence type="ECO:0000256" key="1">
    <source>
        <dbReference type="ARBA" id="ARBA00022737"/>
    </source>
</evidence>
<dbReference type="PROSITE" id="PS51375">
    <property type="entry name" value="PPR"/>
    <property type="match status" value="1"/>
</dbReference>
<dbReference type="InterPro" id="IPR011990">
    <property type="entry name" value="TPR-like_helical_dom_sf"/>
</dbReference>
<reference evidence="3" key="1">
    <citation type="submission" date="2023-12" db="EMBL/GenBank/DDBJ databases">
        <title>Genome assembly of Anisodus tanguticus.</title>
        <authorList>
            <person name="Wang Y.-J."/>
        </authorList>
    </citation>
    <scope>NUCLEOTIDE SEQUENCE</scope>
    <source>
        <strain evidence="3">KB-2021</strain>
        <tissue evidence="3">Leaf</tissue>
    </source>
</reference>
<dbReference type="Gene3D" id="1.25.40.10">
    <property type="entry name" value="Tetratricopeptide repeat domain"/>
    <property type="match status" value="2"/>
</dbReference>
<dbReference type="Pfam" id="PF13041">
    <property type="entry name" value="PPR_2"/>
    <property type="match status" value="1"/>
</dbReference>
<dbReference type="EMBL" id="JAVYJV010000021">
    <property type="protein sequence ID" value="KAK4343054.1"/>
    <property type="molecule type" value="Genomic_DNA"/>
</dbReference>
<dbReference type="InterPro" id="IPR046960">
    <property type="entry name" value="PPR_At4g14850-like_plant"/>
</dbReference>
<dbReference type="NCBIfam" id="TIGR00756">
    <property type="entry name" value="PPR"/>
    <property type="match status" value="1"/>
</dbReference>
<evidence type="ECO:0000313" key="4">
    <source>
        <dbReference type="Proteomes" id="UP001291623"/>
    </source>
</evidence>
<dbReference type="AlphaFoldDB" id="A0AAE1R1I7"/>
<evidence type="ECO:0008006" key="5">
    <source>
        <dbReference type="Google" id="ProtNLM"/>
    </source>
</evidence>
<accession>A0AAE1R1I7</accession>
<sequence>MCRTKDYIFGDALHCSVIKFGHVLDLHIANSLLHMYASFGLFSNEVLNLFDEMPERDVVSWNVIIDDLSKNGCFDEVLDAFNEMCRYGVQPNSVTLLVLVSSCLKIGDFGLGKLIHLYIIKRGIDMSENLGNGLIDMYAELGDMESAENFFDGMQTKTVFSWTSLLDGFIQKGELERASTIFGYGFKLWKQPLAEMQAETIFRALPDRDIVSWNTMIIGYSQNKKYMKSLEMLR</sequence>
<comment type="caution">
    <text evidence="3">The sequence shown here is derived from an EMBL/GenBank/DDBJ whole genome shotgun (WGS) entry which is preliminary data.</text>
</comment>
<protein>
    <recommendedName>
        <fullName evidence="5">Pentatricopeptide repeat-containing protein</fullName>
    </recommendedName>
</protein>
<dbReference type="GO" id="GO:0009451">
    <property type="term" value="P:RNA modification"/>
    <property type="evidence" value="ECO:0007669"/>
    <property type="project" value="InterPro"/>
</dbReference>
<organism evidence="3 4">
    <name type="scientific">Anisodus tanguticus</name>
    <dbReference type="NCBI Taxonomy" id="243964"/>
    <lineage>
        <taxon>Eukaryota</taxon>
        <taxon>Viridiplantae</taxon>
        <taxon>Streptophyta</taxon>
        <taxon>Embryophyta</taxon>
        <taxon>Tracheophyta</taxon>
        <taxon>Spermatophyta</taxon>
        <taxon>Magnoliopsida</taxon>
        <taxon>eudicotyledons</taxon>
        <taxon>Gunneridae</taxon>
        <taxon>Pentapetalae</taxon>
        <taxon>asterids</taxon>
        <taxon>lamiids</taxon>
        <taxon>Solanales</taxon>
        <taxon>Solanaceae</taxon>
        <taxon>Solanoideae</taxon>
        <taxon>Hyoscyameae</taxon>
        <taxon>Anisodus</taxon>
    </lineage>
</organism>
<evidence type="ECO:0000256" key="2">
    <source>
        <dbReference type="PROSITE-ProRule" id="PRU00708"/>
    </source>
</evidence>
<dbReference type="Pfam" id="PF01535">
    <property type="entry name" value="PPR"/>
    <property type="match status" value="3"/>
</dbReference>
<proteinExistence type="predicted"/>
<feature type="repeat" description="PPR" evidence="2">
    <location>
        <begin position="57"/>
        <end position="91"/>
    </location>
</feature>